<dbReference type="InterPro" id="IPR038765">
    <property type="entry name" value="Papain-like_cys_pep_sf"/>
</dbReference>
<proteinExistence type="inferred from homology"/>
<dbReference type="InterPro" id="IPR025661">
    <property type="entry name" value="Pept_asp_AS"/>
</dbReference>
<evidence type="ECO:0000313" key="7">
    <source>
        <dbReference type="Proteomes" id="UP000220127"/>
    </source>
</evidence>
<dbReference type="Proteomes" id="UP000223445">
    <property type="component" value="Unassembled WGS sequence"/>
</dbReference>
<evidence type="ECO:0000313" key="6">
    <source>
        <dbReference type="EMBL" id="PGY99945.1"/>
    </source>
</evidence>
<evidence type="ECO:0000313" key="5">
    <source>
        <dbReference type="EMBL" id="PEX43628.1"/>
    </source>
</evidence>
<dbReference type="Pfam" id="PF00112">
    <property type="entry name" value="Peptidase_C1"/>
    <property type="match status" value="1"/>
</dbReference>
<dbReference type="CDD" id="cd02248">
    <property type="entry name" value="Peptidase_C1A"/>
    <property type="match status" value="1"/>
</dbReference>
<dbReference type="GO" id="GO:0006508">
    <property type="term" value="P:proteolysis"/>
    <property type="evidence" value="ECO:0007669"/>
    <property type="project" value="InterPro"/>
</dbReference>
<reference evidence="5 8" key="2">
    <citation type="submission" date="2017-09" db="EMBL/GenBank/DDBJ databases">
        <title>Large-scale bioinformatics analysis of Bacillus genomes uncovers conserved roles of natural products in bacterial physiology.</title>
        <authorList>
            <consortium name="Agbiome Team Llc"/>
            <person name="Bleich R.M."/>
            <person name="Kirk G.J."/>
            <person name="Santa Maria K.C."/>
            <person name="Allen S.E."/>
            <person name="Farag S."/>
            <person name="Shank E.A."/>
            <person name="Bowers A."/>
        </authorList>
    </citation>
    <scope>NUCLEOTIDE SEQUENCE [LARGE SCALE GENOMIC DNA]</scope>
    <source>
        <strain evidence="5 8">AFS007900</strain>
    </source>
</reference>
<dbReference type="InterPro" id="IPR039417">
    <property type="entry name" value="Peptidase_C1A_papain-like"/>
</dbReference>
<dbReference type="Gene3D" id="3.90.70.10">
    <property type="entry name" value="Cysteine proteinases"/>
    <property type="match status" value="1"/>
</dbReference>
<dbReference type="PROSITE" id="PS00640">
    <property type="entry name" value="THIOL_PROTEASE_ASN"/>
    <property type="match status" value="1"/>
</dbReference>
<dbReference type="GO" id="GO:0008234">
    <property type="term" value="F:cysteine-type peptidase activity"/>
    <property type="evidence" value="ECO:0007669"/>
    <property type="project" value="InterPro"/>
</dbReference>
<dbReference type="EMBL" id="NUPM01000029">
    <property type="protein sequence ID" value="PGY99945.1"/>
    <property type="molecule type" value="Genomic_DNA"/>
</dbReference>
<keyword evidence="2" id="KW-0175">Coiled coil</keyword>
<name>A0A9X6TZL7_BACTU</name>
<feature type="domain" description="Peptidase C1A papain C-terminal" evidence="3">
    <location>
        <begin position="76"/>
        <end position="294"/>
    </location>
</feature>
<organism evidence="4 7">
    <name type="scientific">Bacillus thuringiensis</name>
    <dbReference type="NCBI Taxonomy" id="1428"/>
    <lineage>
        <taxon>Bacteria</taxon>
        <taxon>Bacillati</taxon>
        <taxon>Bacillota</taxon>
        <taxon>Bacilli</taxon>
        <taxon>Bacillales</taxon>
        <taxon>Bacillaceae</taxon>
        <taxon>Bacillus</taxon>
        <taxon>Bacillus cereus group</taxon>
    </lineage>
</organism>
<reference evidence="7 9" key="1">
    <citation type="submission" date="2017-09" db="EMBL/GenBank/DDBJ databases">
        <title>Large-scale bioinformatics analysis of Bacillus genomes uncovers conserved roles of natural products in bacterial physiology.</title>
        <authorList>
            <consortium name="Agbiome Team Llc"/>
            <person name="Bleich R.M."/>
            <person name="Grubbs K.J."/>
            <person name="Santa Maria K.C."/>
            <person name="Allen S.E."/>
            <person name="Farag S."/>
            <person name="Shank E.A."/>
            <person name="Bowers A."/>
        </authorList>
    </citation>
    <scope>NUCLEOTIDE SEQUENCE [LARGE SCALE GENOMIC DNA]</scope>
    <source>
        <strain evidence="6 9">AFS030179</strain>
        <strain evidence="4 7">AFS094940</strain>
    </source>
</reference>
<dbReference type="InterPro" id="IPR000668">
    <property type="entry name" value="Peptidase_C1A_C"/>
</dbReference>
<evidence type="ECO:0000313" key="4">
    <source>
        <dbReference type="EMBL" id="PED13744.1"/>
    </source>
</evidence>
<feature type="coiled-coil region" evidence="2">
    <location>
        <begin position="1"/>
        <end position="28"/>
    </location>
</feature>
<evidence type="ECO:0000259" key="3">
    <source>
        <dbReference type="SMART" id="SM00645"/>
    </source>
</evidence>
<protein>
    <submittedName>
        <fullName evidence="4">Peptidase C1</fullName>
    </submittedName>
</protein>
<dbReference type="Proteomes" id="UP000220127">
    <property type="component" value="Unassembled WGS sequence"/>
</dbReference>
<comment type="similarity">
    <text evidence="1">Belongs to the peptidase C1 family.</text>
</comment>
<evidence type="ECO:0000313" key="8">
    <source>
        <dbReference type="Proteomes" id="UP000220502"/>
    </source>
</evidence>
<evidence type="ECO:0000256" key="1">
    <source>
        <dbReference type="ARBA" id="ARBA00008455"/>
    </source>
</evidence>
<dbReference type="SMART" id="SM00645">
    <property type="entry name" value="Pept_C1"/>
    <property type="match status" value="1"/>
</dbReference>
<dbReference type="Proteomes" id="UP000220502">
    <property type="component" value="Unassembled WGS sequence"/>
</dbReference>
<gene>
    <name evidence="5" type="ORF">CN461_28910</name>
    <name evidence="6" type="ORF">COE48_27405</name>
    <name evidence="4" type="ORF">CON01_14505</name>
</gene>
<dbReference type="InterPro" id="IPR013128">
    <property type="entry name" value="Peptidase_C1A"/>
</dbReference>
<evidence type="ECO:0000313" key="9">
    <source>
        <dbReference type="Proteomes" id="UP000223445"/>
    </source>
</evidence>
<dbReference type="EMBL" id="NVMD01000010">
    <property type="protein sequence ID" value="PED13744.1"/>
    <property type="molecule type" value="Genomic_DNA"/>
</dbReference>
<dbReference type="PANTHER" id="PTHR12411">
    <property type="entry name" value="CYSTEINE PROTEASE FAMILY C1-RELATED"/>
    <property type="match status" value="1"/>
</dbReference>
<dbReference type="RefSeq" id="WP_001988449.1">
    <property type="nucleotide sequence ID" value="NZ_JABERC010000024.1"/>
</dbReference>
<dbReference type="SUPFAM" id="SSF54001">
    <property type="entry name" value="Cysteine proteinases"/>
    <property type="match status" value="1"/>
</dbReference>
<evidence type="ECO:0000256" key="2">
    <source>
        <dbReference type="SAM" id="Coils"/>
    </source>
</evidence>
<sequence length="297" mass="33008">MDIGKINVEELQRKLAEANATWEAEETHLSLLTSQEQQNWLGLTPPTNAPSITEIEQKIPSILESIQTETLGAANLPPVFDLRNINGKNFVTSIKNQKDCGSCVSFGTIATVEASLRMQHNDPNLQVDFSEAHLFFCHGQAEGRNCSTGWWPQSAYEALKTKGVVDESCYPYDEGLTKKDCSGLCTDSNNRLTKIKNYTELTGNPAKIKEWLSTKGPVSAAIIVYQDFLSYRKGVYKHVTGNQVGGHCISIVGYDDSQGCWICKNSWNNTWGEQGFFRIAYGECGIDHWCNHGVDTI</sequence>
<dbReference type="AlphaFoldDB" id="A0A9X6TZL7"/>
<dbReference type="EMBL" id="NTXF01000058">
    <property type="protein sequence ID" value="PEX43628.1"/>
    <property type="molecule type" value="Genomic_DNA"/>
</dbReference>
<accession>A0A9X6TZL7</accession>
<comment type="caution">
    <text evidence="4">The sequence shown here is derived from an EMBL/GenBank/DDBJ whole genome shotgun (WGS) entry which is preliminary data.</text>
</comment>